<dbReference type="PANTHER" id="PTHR43739:SF5">
    <property type="entry name" value="EXO-ALPHA-SIALIDASE"/>
    <property type="match status" value="1"/>
</dbReference>
<dbReference type="SUPFAM" id="SSF49899">
    <property type="entry name" value="Concanavalin A-like lectins/glucanases"/>
    <property type="match status" value="2"/>
</dbReference>
<dbReference type="InterPro" id="IPR015943">
    <property type="entry name" value="WD40/YVTN_repeat-like_dom_sf"/>
</dbReference>
<feature type="domain" description="LamG-like jellyroll fold" evidence="3">
    <location>
        <begin position="978"/>
        <end position="1122"/>
    </location>
</feature>
<evidence type="ECO:0000313" key="5">
    <source>
        <dbReference type="Proteomes" id="UP000036951"/>
    </source>
</evidence>
<dbReference type="InterPro" id="IPR006558">
    <property type="entry name" value="LamG-like"/>
</dbReference>
<comment type="caution">
    <text evidence="4">The sequence shown here is derived from an EMBL/GenBank/DDBJ whole genome shotgun (WGS) entry which is preliminary data.</text>
</comment>
<accession>A0A8E1URY9</accession>
<sequence>MTGLVALLLPFVFMQAHLGREKNVDDKKRSKMERAVSTLPDSAYEQVKKEDLLNDEVYIKLARDGWFPQEITRIMDRYIKTNRGKVRGSREYGMYAKQWLPTFGHTPGSDSIYQFVDTAYYGETMKSVRRLYSKQLETYYPEIPYTPEDRMRGIRNPGYFRPVQQKPYTGRVHWIVVHPTDPDALMVIPDGGGIFRTDNLGKTWDCVTDRIPDREFRKICSHSAIPVDPDDWNHFFAFMKNGSSSAVYETTDGGQSWTRVQGATHKSFKRGYAFKDASGKLKFIGAIQSGANYLGSQLWYSEDKGVNWKQIVLPDNLKETHPETGMKGSFFQNFAFHPTNRNIIYIPTSRSIYYSEDGLTPKSDGSFDIKRMTFDVYNQDGTELRYSQVNEFPFKATTQSFLEVNPDNPLQMWFATASRNVSYGVYSAVYRSDDGGKTWRTLQEPINGIGSGLAFGNESPWGWLGGFGVNFKDPQWLYGCSMSSAISSDGGHTFREFGWGNRLKALADNGQYYTTTSARHNADNHCIVSHRSGRVFRGSDAGLLVKDKDINNHEWTNINSSMGNQLHYSIKVNEFGDQTMLGNTQDVDAQTYRYGRWGNWRGYEGTEAFLNPYAGTCYFSGSGGGGLEGVSLSSWYEGYSMADVCTGYWYLIHNPGNNAQSFFRIEDFGRKTINLSANTVDETGAGTGARDFAITRDGDKPTLFVLNTNHTIVKSTDNGNTFETVKVIGSNGSKVPAKFTNAWIAADPNNSNVIYVAQTGKVLKYDLTTGDSENLSQGLPSISCDDIFFHEGTGDLYFFSSSSGIYLRDHNTGQWSLWLKGYNPLSAKRLALNYTTQEMVIGDYGRGVWVADLEHPADRYFKNGFALKELSNVNGRRTFGIDTKWTIPLYYDYTWYVNGTDVNNPYQYFTSNLKDGDRVKLKLTLRESPDVTTESAEYTVKSSSAKATAVDYTPKPGQALYSNGSGRIDLGNVDYFFNDFTIDFWINPENDGVILCNRPVEQQRDTRGWALLLDQGKLKFRYAPAQLFDRATYDTNETQQTDLVGGALTKGRWSHVALSEDRDGNVTLYINGSEVASAPRIVQWAPLNSAVNLSLFADGFESMAMKGSVDELKIWNRALNANDVKRAMFSHDTSEADALVYYNDFNAGALDKEHELFSRAGMAPRTQAVTSYVKMPVAVGAVKSEVKTPQGRTAYETGNGTAIYLTPSGDQSPEFGVYRYANLHPDSMGVNTQYYVAASEVFQIRPFSDAGQLTLDIELPLSWHSGKQYQLYACGLYEDQKVWMKVADMEAGESGKTLVAKGVKAAGLADKMLAVLENKAAVEPSLAGNWEGNEIDVYDQSDVAYDVNARLVGGMNEPEGIYEISSRTGLFKVADNMKFVNGKAVAKLQLDVEMLKGSKTLKDTIESKNGTMVPLVITVNNKMLPQDPGKAMTFTSGGAAVQSSPISGSLNGLNNVTMMGWVRVDNEDMLKSVKPLIFFRGSNGGVCGIHIADKNLRFHWNDGYYGWSTTHYFKSTDVGRWMHVALVAASDGFHVYLNGAEYFRSTSVPTAKINSALLLGQNYQGDKWFKGAIDQVMLWSRALSSDEIRKYMLNNPRLDEPGLVSFIDMDHTNEDGKVYDVVTGTQLTLYGTTSNEDFSHMPYHPTATFSQNSQDTEAGQAVHVAAPQGVSASFGIGVMNGTPYNYANADHAELTPLSNSFYTLTMSKASVFSSGQKATVSFAMQQAESAPAVTLALRPIGSTEPFSTFVPMSSQDNGRMKFEVDGTTLNDGCEMMLMYDGAAGEYPVKVNLSVDGHADGDTIIISDVNNKITVKSRVISKNPTSKVQVSVVESEYASANISELDLNGPAEQDIIVTINRDNLNSLAVNPVTIKLSGVTDNSELKLNVALEPIVELSLADNEDGANVIEATSPYVSFGVKAKLLQGVLNDGVKIKIDSDGGAEGIVNTSLGSLLSNGNAAYADMLEYYPSESEFDAGWNLIGNPYLSNINLTKEHNVVLNEDEVVKYLYQYNPESDTYTAWDMVENYDETQKLMPFQPFFVQTRQAGASLVITPEAKNTSISRRVFDHYMLHESKMLRIGLYEGGSDKLADRTEVKLQDETSAGFVLGEDAVKMWGGLNSKTNEIATVCGNRNLSVNVLPGKKVEIPLYLRLSSTGKFRIAAIKSYGYGLNDKAELLDKSTGQRWSLLDGNGYEFDVNNVDEAKSRFALVLSVHEETTGVGQVAGGKPSVSIDGNTCRIEGLSGKSVIEMFDTAGRRCVYTTTSSDSYSHQLPSGTYIVRVRTSNKDYTNKINVR</sequence>
<dbReference type="Proteomes" id="UP000036951">
    <property type="component" value="Unassembled WGS sequence"/>
</dbReference>
<name>A0A8E1URY9_9BACT</name>
<dbReference type="SMART" id="SM00560">
    <property type="entry name" value="LamGL"/>
    <property type="match status" value="1"/>
</dbReference>
<dbReference type="SUPFAM" id="SSF110296">
    <property type="entry name" value="Oligoxyloglucan reducing end-specific cellobiohydrolase"/>
    <property type="match status" value="1"/>
</dbReference>
<evidence type="ECO:0000259" key="3">
    <source>
        <dbReference type="SMART" id="SM00560"/>
    </source>
</evidence>
<dbReference type="PANTHER" id="PTHR43739">
    <property type="entry name" value="XYLOGLUCANASE (EUROFUNG)"/>
    <property type="match status" value="1"/>
</dbReference>
<dbReference type="Pfam" id="PF13385">
    <property type="entry name" value="Laminin_G_3"/>
    <property type="match status" value="2"/>
</dbReference>
<dbReference type="Gene3D" id="2.130.10.10">
    <property type="entry name" value="YVTN repeat-like/Quinoprotein amine dehydrogenase"/>
    <property type="match status" value="3"/>
</dbReference>
<dbReference type="SUPFAM" id="SSF63829">
    <property type="entry name" value="Calcium-dependent phosphotriesterase"/>
    <property type="match status" value="1"/>
</dbReference>
<dbReference type="EMBL" id="LFQU01000010">
    <property type="protein sequence ID" value="KOO68722.1"/>
    <property type="molecule type" value="Genomic_DNA"/>
</dbReference>
<dbReference type="NCBIfam" id="TIGR04183">
    <property type="entry name" value="Por_Secre_tail"/>
    <property type="match status" value="1"/>
</dbReference>
<dbReference type="InterPro" id="IPR026444">
    <property type="entry name" value="Secre_tail"/>
</dbReference>
<dbReference type="GO" id="GO:0004553">
    <property type="term" value="F:hydrolase activity, hydrolyzing O-glycosyl compounds"/>
    <property type="evidence" value="ECO:0007669"/>
    <property type="project" value="UniProtKB-ARBA"/>
</dbReference>
<keyword evidence="1" id="KW-0732">Signal</keyword>
<reference evidence="4 5" key="1">
    <citation type="submission" date="2015-06" db="EMBL/GenBank/DDBJ databases">
        <title>Prevotella sp. 109, sp. nov., a novel member of the family Prevotellaceae isolated from human faeces.</title>
        <authorList>
            <person name="Shkoporov A.N."/>
            <person name="Chaplin A.V."/>
            <person name="Kafarskaia L.I."/>
            <person name="Efimov B.A."/>
        </authorList>
    </citation>
    <scope>NUCLEOTIDE SEQUENCE [LARGE SCALE GENOMIC DNA]</scope>
    <source>
        <strain evidence="4 5">109</strain>
    </source>
</reference>
<dbReference type="Gene3D" id="2.60.120.200">
    <property type="match status" value="2"/>
</dbReference>
<organism evidence="4 5">
    <name type="scientific">Xylanibacter rarus</name>
    <dbReference type="NCBI Taxonomy" id="1676614"/>
    <lineage>
        <taxon>Bacteria</taxon>
        <taxon>Pseudomonadati</taxon>
        <taxon>Bacteroidota</taxon>
        <taxon>Bacteroidia</taxon>
        <taxon>Bacteroidales</taxon>
        <taxon>Prevotellaceae</taxon>
        <taxon>Xylanibacter</taxon>
    </lineage>
</organism>
<dbReference type="InterPro" id="IPR013320">
    <property type="entry name" value="ConA-like_dom_sf"/>
</dbReference>
<evidence type="ECO:0000256" key="2">
    <source>
        <dbReference type="ARBA" id="ARBA00023157"/>
    </source>
</evidence>
<evidence type="ECO:0000313" key="4">
    <source>
        <dbReference type="EMBL" id="KOO68722.1"/>
    </source>
</evidence>
<evidence type="ECO:0000256" key="1">
    <source>
        <dbReference type="ARBA" id="ARBA00022729"/>
    </source>
</evidence>
<keyword evidence="2" id="KW-1015">Disulfide bond</keyword>
<proteinExistence type="predicted"/>
<protein>
    <recommendedName>
        <fullName evidence="3">LamG-like jellyroll fold domain-containing protein</fullName>
    </recommendedName>
</protein>
<dbReference type="GO" id="GO:0010411">
    <property type="term" value="P:xyloglucan metabolic process"/>
    <property type="evidence" value="ECO:0007669"/>
    <property type="project" value="TreeGrafter"/>
</dbReference>
<keyword evidence="5" id="KW-1185">Reference proteome</keyword>
<dbReference type="InterPro" id="IPR052025">
    <property type="entry name" value="Xyloglucanase_GH74"/>
</dbReference>
<gene>
    <name evidence="4" type="ORF">ACU52_06740</name>
</gene>